<proteinExistence type="predicted"/>
<comment type="caution">
    <text evidence="1">The sequence shown here is derived from an EMBL/GenBank/DDBJ whole genome shotgun (WGS) entry which is preliminary data.</text>
</comment>
<protein>
    <submittedName>
        <fullName evidence="1">Uncharacterized protein</fullName>
    </submittedName>
</protein>
<dbReference type="EMBL" id="LAZR01012012">
    <property type="protein sequence ID" value="KKM47416.1"/>
    <property type="molecule type" value="Genomic_DNA"/>
</dbReference>
<accession>A0A0F9J985</accession>
<organism evidence="1">
    <name type="scientific">marine sediment metagenome</name>
    <dbReference type="NCBI Taxonomy" id="412755"/>
    <lineage>
        <taxon>unclassified sequences</taxon>
        <taxon>metagenomes</taxon>
        <taxon>ecological metagenomes</taxon>
    </lineage>
</organism>
<name>A0A0F9J985_9ZZZZ</name>
<evidence type="ECO:0000313" key="1">
    <source>
        <dbReference type="EMBL" id="KKM47416.1"/>
    </source>
</evidence>
<sequence>MSETPSGVSGRKEVIYDVGSMVCCDCRNTSSTTTRIRNELVHTLLIVSNLPLTRLESRKPHAGGYGSKIKKEDNGQWLKAKRLMTLS</sequence>
<dbReference type="AlphaFoldDB" id="A0A0F9J985"/>
<reference evidence="1" key="1">
    <citation type="journal article" date="2015" name="Nature">
        <title>Complex archaea that bridge the gap between prokaryotes and eukaryotes.</title>
        <authorList>
            <person name="Spang A."/>
            <person name="Saw J.H."/>
            <person name="Jorgensen S.L."/>
            <person name="Zaremba-Niedzwiedzka K."/>
            <person name="Martijn J."/>
            <person name="Lind A.E."/>
            <person name="van Eijk R."/>
            <person name="Schleper C."/>
            <person name="Guy L."/>
            <person name="Ettema T.J."/>
        </authorList>
    </citation>
    <scope>NUCLEOTIDE SEQUENCE</scope>
</reference>
<gene>
    <name evidence="1" type="ORF">LCGC14_1558640</name>
</gene>